<keyword evidence="2" id="KW-1185">Reference proteome</keyword>
<protein>
    <submittedName>
        <fullName evidence="3">Uncharacterized protein</fullName>
    </submittedName>
</protein>
<dbReference type="WBParaSite" id="scf7180000419158.g3456">
    <property type="protein sequence ID" value="scf7180000419158.g3456"/>
    <property type="gene ID" value="scf7180000419158.g3456"/>
</dbReference>
<feature type="compositionally biased region" description="Polar residues" evidence="1">
    <location>
        <begin position="34"/>
        <end position="64"/>
    </location>
</feature>
<dbReference type="AlphaFoldDB" id="A0A915NPD7"/>
<evidence type="ECO:0000256" key="1">
    <source>
        <dbReference type="SAM" id="MobiDB-lite"/>
    </source>
</evidence>
<sequence>LHSCRIGGFCYDPREACVGSVCCEVLSGDPNNPNYNPASQPGTNPGKNSGKINPQTNNRPNTGTFPGYYPPGQQFPPQTYYPPQQQYNQPPVIIVINNPGSGAGYSYNIPPNYGTGYLIPPNYVCTVDQSDCQFMSLAQCASPIIAQNCACKCSAYTPYNNYGFNNGYGGYGNMPMYGNMPGGK</sequence>
<reference evidence="3" key="1">
    <citation type="submission" date="2022-11" db="UniProtKB">
        <authorList>
            <consortium name="WormBaseParasite"/>
        </authorList>
    </citation>
    <scope>IDENTIFICATION</scope>
</reference>
<dbReference type="Proteomes" id="UP000887560">
    <property type="component" value="Unplaced"/>
</dbReference>
<name>A0A915NPD7_9BILA</name>
<organism evidence="2 3">
    <name type="scientific">Meloidogyne floridensis</name>
    <dbReference type="NCBI Taxonomy" id="298350"/>
    <lineage>
        <taxon>Eukaryota</taxon>
        <taxon>Metazoa</taxon>
        <taxon>Ecdysozoa</taxon>
        <taxon>Nematoda</taxon>
        <taxon>Chromadorea</taxon>
        <taxon>Rhabditida</taxon>
        <taxon>Tylenchina</taxon>
        <taxon>Tylenchomorpha</taxon>
        <taxon>Tylenchoidea</taxon>
        <taxon>Meloidogynidae</taxon>
        <taxon>Meloidogyninae</taxon>
        <taxon>Meloidogyne</taxon>
    </lineage>
</organism>
<accession>A0A915NPD7</accession>
<evidence type="ECO:0000313" key="2">
    <source>
        <dbReference type="Proteomes" id="UP000887560"/>
    </source>
</evidence>
<proteinExistence type="predicted"/>
<evidence type="ECO:0000313" key="3">
    <source>
        <dbReference type="WBParaSite" id="scf7180000419158.g3456"/>
    </source>
</evidence>
<feature type="region of interest" description="Disordered" evidence="1">
    <location>
        <begin position="34"/>
        <end position="69"/>
    </location>
</feature>